<evidence type="ECO:0000259" key="4">
    <source>
        <dbReference type="PROSITE" id="PS51082"/>
    </source>
</evidence>
<dbReference type="InterPro" id="IPR003124">
    <property type="entry name" value="WH2_dom"/>
</dbReference>
<keyword evidence="2" id="KW-0963">Cytoplasm</keyword>
<evidence type="ECO:0000313" key="5">
    <source>
        <dbReference type="EMBL" id="PWA70922.1"/>
    </source>
</evidence>
<dbReference type="PANTHER" id="PTHR12902">
    <property type="entry name" value="WASP-1"/>
    <property type="match status" value="1"/>
</dbReference>
<dbReference type="EMBL" id="PKPP01003161">
    <property type="protein sequence ID" value="PWA70922.1"/>
    <property type="molecule type" value="Genomic_DNA"/>
</dbReference>
<feature type="region of interest" description="Disordered" evidence="3">
    <location>
        <begin position="777"/>
        <end position="798"/>
    </location>
</feature>
<dbReference type="AlphaFoldDB" id="A0A2U1NBP9"/>
<comment type="similarity">
    <text evidence="1 2">Belongs to the SCAR/WAVE family.</text>
</comment>
<proteinExistence type="inferred from homology"/>
<keyword evidence="2" id="KW-0206">Cytoskeleton</keyword>
<dbReference type="GO" id="GO:0003779">
    <property type="term" value="F:actin binding"/>
    <property type="evidence" value="ECO:0007669"/>
    <property type="project" value="UniProtKB-UniRule"/>
</dbReference>
<dbReference type="InterPro" id="IPR028288">
    <property type="entry name" value="SCAR/WAVE_fam"/>
</dbReference>
<dbReference type="OrthoDB" id="1929108at2759"/>
<dbReference type="Gene3D" id="6.10.280.150">
    <property type="match status" value="1"/>
</dbReference>
<dbReference type="PANTHER" id="PTHR12902:SF1">
    <property type="entry name" value="WISKOTT-ALDRICH SYNDROME PROTEIN FAMILY MEMBER"/>
    <property type="match status" value="1"/>
</dbReference>
<evidence type="ECO:0000256" key="3">
    <source>
        <dbReference type="SAM" id="MobiDB-lite"/>
    </source>
</evidence>
<comment type="subcellular location">
    <subcellularLocation>
        <location evidence="2">Cytoplasm</location>
        <location evidence="2">Cytoskeleton</location>
    </subcellularLocation>
</comment>
<feature type="region of interest" description="Disordered" evidence="3">
    <location>
        <begin position="595"/>
        <end position="624"/>
    </location>
</feature>
<feature type="domain" description="WH2" evidence="4">
    <location>
        <begin position="868"/>
        <end position="886"/>
    </location>
</feature>
<gene>
    <name evidence="5" type="ORF">CTI12_AA288180</name>
</gene>
<dbReference type="GO" id="GO:2000601">
    <property type="term" value="P:positive regulation of Arp2/3 complex-mediated actin nucleation"/>
    <property type="evidence" value="ECO:0007669"/>
    <property type="project" value="TreeGrafter"/>
</dbReference>
<comment type="caution">
    <text evidence="5">The sequence shown here is derived from an EMBL/GenBank/DDBJ whole genome shotgun (WGS) entry which is preliminary data.</text>
</comment>
<dbReference type="Proteomes" id="UP000245207">
    <property type="component" value="Unassembled WGS sequence"/>
</dbReference>
<dbReference type="STRING" id="35608.A0A2U1NBP9"/>
<evidence type="ECO:0000256" key="1">
    <source>
        <dbReference type="ARBA" id="ARBA00006993"/>
    </source>
</evidence>
<feature type="compositionally biased region" description="Polar residues" evidence="3">
    <location>
        <begin position="697"/>
        <end position="715"/>
    </location>
</feature>
<evidence type="ECO:0000313" key="6">
    <source>
        <dbReference type="Proteomes" id="UP000245207"/>
    </source>
</evidence>
<feature type="compositionally biased region" description="Polar residues" evidence="3">
    <location>
        <begin position="670"/>
        <end position="680"/>
    </location>
</feature>
<keyword evidence="2" id="KW-0009">Actin-binding</keyword>
<keyword evidence="6" id="KW-1185">Reference proteome</keyword>
<accession>A0A2U1NBP9</accession>
<dbReference type="GO" id="GO:0030036">
    <property type="term" value="P:actin cytoskeleton organization"/>
    <property type="evidence" value="ECO:0007669"/>
    <property type="project" value="UniProtKB-UniRule"/>
</dbReference>
<comment type="function">
    <text evidence="2">Involved in regulation of actin and microtubule organization. Part of a WAVE complex that activates the Arp2/3 complex.</text>
</comment>
<evidence type="ECO:0000256" key="2">
    <source>
        <dbReference type="RuleBase" id="RU367034"/>
    </source>
</evidence>
<sequence>MIRSNNVYGLRDGKTADPEGLLEGAAMSGLVGLLRQIGDLAQFAAEIFQDLHEEVMSTAARGHGLLVRVQKLESEIPLIEREFLSQTSNSEFFPNSGIEWHPNRQLAQNLVTAGDLPRFVMDSYEQCRGPPRLFLLDKFDVSGAGACLKRYTDPAVYKVEASTYEIERSGKQRDKKIRQTKNKGIRWNGGETPYVTQTSHVNRLHQLFLEEPVQNVVTEPVHCVKLKQRSKRSPFDSESGESYMKKILNSPLEDRSVHEALVCSYPLTLPSDTSSKSRIETPENNRMGSALGSAVQSISPCVSSSLETTICEGSTDKLQKTEIQFVDEQIDHKTLFNTHTGPYEVKHTSQHAVEENNQVESIHLQDLQSSPKTCSIPAFERPPAVESLQASSHDSRLIDHVKHQPALIKLKIMPPPPPKKWWSRIPPTDGGKPNVGLKVGWDSILDEIRSLHTKNKNSQNGVGSFSMLSPESYSHTKDHDSLSVSSEGMITQAALETEYSCSLHTQGHDTQSVSAEAMVLQTEVEKEQSCSIPVTCERVVFCPSSDPSSLPPIVEKLSNNIPPMLPSTSIEDPQVVDHSTLDDITSLNAENQKSQCGLGSFSQMSSPVSRLHRDDPNDSYVSPEATVPQAAVETEHFYIITATSDQEVFQPYPSPVVDKITSKFPPVFPSTPTDDSQAVGQSKLDEKPQHGVGCFSLLSSPGSNIHTNNHENSPVSPEETVPQAAVETEQSYSLSASVDEKPAKSPPVFPSTPKEDLHVVAQSTVDVIRYLDTENKKSFSHKSSPKSSVHTEKHGKTSVAAKAALAENLMPQISAPITYGQENLSPSSNRYAVQRPRTPLTDAVSPHDKNKLKKVSDQATNQIPKGEAHDNILDQIRAKSFKLKPVVETTPTSIRGPLTNLRVAAMIEKANAIRQAFVGSDDDSDGWSD</sequence>
<feature type="region of interest" description="Disordered" evidence="3">
    <location>
        <begin position="663"/>
        <end position="756"/>
    </location>
</feature>
<dbReference type="GO" id="GO:0071933">
    <property type="term" value="F:Arp2/3 complex binding"/>
    <property type="evidence" value="ECO:0007669"/>
    <property type="project" value="TreeGrafter"/>
</dbReference>
<dbReference type="PROSITE" id="PS51082">
    <property type="entry name" value="WH2"/>
    <property type="match status" value="1"/>
</dbReference>
<reference evidence="5 6" key="1">
    <citation type="journal article" date="2018" name="Mol. Plant">
        <title>The genome of Artemisia annua provides insight into the evolution of Asteraceae family and artemisinin biosynthesis.</title>
        <authorList>
            <person name="Shen Q."/>
            <person name="Zhang L."/>
            <person name="Liao Z."/>
            <person name="Wang S."/>
            <person name="Yan T."/>
            <person name="Shi P."/>
            <person name="Liu M."/>
            <person name="Fu X."/>
            <person name="Pan Q."/>
            <person name="Wang Y."/>
            <person name="Lv Z."/>
            <person name="Lu X."/>
            <person name="Zhang F."/>
            <person name="Jiang W."/>
            <person name="Ma Y."/>
            <person name="Chen M."/>
            <person name="Hao X."/>
            <person name="Li L."/>
            <person name="Tang Y."/>
            <person name="Lv G."/>
            <person name="Zhou Y."/>
            <person name="Sun X."/>
            <person name="Brodelius P.E."/>
            <person name="Rose J.K.C."/>
            <person name="Tang K."/>
        </authorList>
    </citation>
    <scope>NUCLEOTIDE SEQUENCE [LARGE SCALE GENOMIC DNA]</scope>
    <source>
        <strain evidence="6">cv. Huhao1</strain>
        <tissue evidence="5">Leaf</tissue>
    </source>
</reference>
<protein>
    <recommendedName>
        <fullName evidence="2">Protein SCAR</fullName>
    </recommendedName>
    <alternativeName>
        <fullName evidence="2">Protein WAVE</fullName>
    </alternativeName>
</protein>
<feature type="compositionally biased region" description="Polar residues" evidence="3">
    <location>
        <begin position="456"/>
        <end position="473"/>
    </location>
</feature>
<name>A0A2U1NBP9_ARTAN</name>
<dbReference type="Gene3D" id="1.20.5.340">
    <property type="match status" value="1"/>
</dbReference>
<feature type="region of interest" description="Disordered" evidence="3">
    <location>
        <begin position="455"/>
        <end position="481"/>
    </location>
</feature>
<dbReference type="GO" id="GO:0005856">
    <property type="term" value="C:cytoskeleton"/>
    <property type="evidence" value="ECO:0007669"/>
    <property type="project" value="UniProtKB-SubCell"/>
</dbReference>
<organism evidence="5 6">
    <name type="scientific">Artemisia annua</name>
    <name type="common">Sweet wormwood</name>
    <dbReference type="NCBI Taxonomy" id="35608"/>
    <lineage>
        <taxon>Eukaryota</taxon>
        <taxon>Viridiplantae</taxon>
        <taxon>Streptophyta</taxon>
        <taxon>Embryophyta</taxon>
        <taxon>Tracheophyta</taxon>
        <taxon>Spermatophyta</taxon>
        <taxon>Magnoliopsida</taxon>
        <taxon>eudicotyledons</taxon>
        <taxon>Gunneridae</taxon>
        <taxon>Pentapetalae</taxon>
        <taxon>asterids</taxon>
        <taxon>campanulids</taxon>
        <taxon>Asterales</taxon>
        <taxon>Asteraceae</taxon>
        <taxon>Asteroideae</taxon>
        <taxon>Anthemideae</taxon>
        <taxon>Artemisiinae</taxon>
        <taxon>Artemisia</taxon>
    </lineage>
</organism>
<feature type="compositionally biased region" description="Polar residues" evidence="3">
    <location>
        <begin position="595"/>
        <end position="608"/>
    </location>
</feature>
<dbReference type="GO" id="GO:0034237">
    <property type="term" value="F:protein kinase A regulatory subunit binding"/>
    <property type="evidence" value="ECO:0007669"/>
    <property type="project" value="TreeGrafter"/>
</dbReference>